<evidence type="ECO:0000259" key="13">
    <source>
        <dbReference type="Pfam" id="PF19291"/>
    </source>
</evidence>
<evidence type="ECO:0000256" key="7">
    <source>
        <dbReference type="ARBA" id="ARBA00023295"/>
    </source>
</evidence>
<evidence type="ECO:0000313" key="15">
    <source>
        <dbReference type="Proteomes" id="UP000008221"/>
    </source>
</evidence>
<protein>
    <recommendedName>
        <fullName evidence="4">Trehalase</fullName>
        <ecNumber evidence="3">3.2.1.28</ecNumber>
    </recommendedName>
    <alternativeName>
        <fullName evidence="8">Alpha,alpha-trehalase</fullName>
    </alternativeName>
    <alternativeName>
        <fullName evidence="9">Alpha,alpha-trehalose glucohydrolase</fullName>
    </alternativeName>
</protein>
<keyword evidence="15" id="KW-1185">Reference proteome</keyword>
<dbReference type="InterPro" id="IPR045582">
    <property type="entry name" value="Trehalase-like_N"/>
</dbReference>
<dbReference type="Pfam" id="PF00723">
    <property type="entry name" value="Glyco_hydro_15"/>
    <property type="match status" value="1"/>
</dbReference>
<proteinExistence type="inferred from homology"/>
<accession>A0LU05</accession>
<feature type="domain" description="Trehalase-like N-terminal" evidence="13">
    <location>
        <begin position="3"/>
        <end position="160"/>
    </location>
</feature>
<dbReference type="PANTHER" id="PTHR31616:SF0">
    <property type="entry name" value="GLUCAN 1,4-ALPHA-GLUCOSIDASE"/>
    <property type="match status" value="1"/>
</dbReference>
<evidence type="ECO:0000256" key="8">
    <source>
        <dbReference type="ARBA" id="ARBA00030473"/>
    </source>
</evidence>
<dbReference type="InterPro" id="IPR011613">
    <property type="entry name" value="GH15-like"/>
</dbReference>
<dbReference type="GO" id="GO:0005993">
    <property type="term" value="P:trehalose catabolic process"/>
    <property type="evidence" value="ECO:0007669"/>
    <property type="project" value="UniProtKB-ARBA"/>
</dbReference>
<organism evidence="14 15">
    <name type="scientific">Acidothermus cellulolyticus (strain ATCC 43068 / DSM 8971 / 11B)</name>
    <dbReference type="NCBI Taxonomy" id="351607"/>
    <lineage>
        <taxon>Bacteria</taxon>
        <taxon>Bacillati</taxon>
        <taxon>Actinomycetota</taxon>
        <taxon>Actinomycetes</taxon>
        <taxon>Acidothermales</taxon>
        <taxon>Acidothermaceae</taxon>
        <taxon>Acidothermus</taxon>
    </lineage>
</organism>
<evidence type="ECO:0000256" key="3">
    <source>
        <dbReference type="ARBA" id="ARBA00012757"/>
    </source>
</evidence>
<evidence type="ECO:0000256" key="2">
    <source>
        <dbReference type="ARBA" id="ARBA00006188"/>
    </source>
</evidence>
<evidence type="ECO:0000256" key="10">
    <source>
        <dbReference type="ARBA" id="ARBA00053030"/>
    </source>
</evidence>
<comment type="similarity">
    <text evidence="2">Belongs to the glycosyl hydrolase 15 family.</text>
</comment>
<dbReference type="FunFam" id="1.50.10.10:FF:000005">
    <property type="entry name" value="Glycosyl hydrolase, glucoamylase"/>
    <property type="match status" value="1"/>
</dbReference>
<evidence type="ECO:0000259" key="12">
    <source>
        <dbReference type="Pfam" id="PF00723"/>
    </source>
</evidence>
<dbReference type="Proteomes" id="UP000008221">
    <property type="component" value="Chromosome"/>
</dbReference>
<comment type="cofactor">
    <cofactor evidence="10">
        <name>phosphate</name>
        <dbReference type="ChEBI" id="CHEBI:43474"/>
    </cofactor>
</comment>
<dbReference type="InParanoid" id="A0LU05"/>
<dbReference type="RefSeq" id="WP_011719978.1">
    <property type="nucleotide sequence ID" value="NC_008578.1"/>
</dbReference>
<dbReference type="InterPro" id="IPR012341">
    <property type="entry name" value="6hp_glycosidase-like_sf"/>
</dbReference>
<gene>
    <name evidence="14" type="ordered locus">Acel_1143</name>
</gene>
<dbReference type="FunCoup" id="A0LU05">
    <property type="interactions" value="16"/>
</dbReference>
<dbReference type="InterPro" id="IPR008928">
    <property type="entry name" value="6-hairpin_glycosidase_sf"/>
</dbReference>
<keyword evidence="7" id="KW-0326">Glycosidase</keyword>
<dbReference type="Gene3D" id="1.50.10.10">
    <property type="match status" value="1"/>
</dbReference>
<keyword evidence="5 14" id="KW-0378">Hydrolase</keyword>
<dbReference type="PANTHER" id="PTHR31616">
    <property type="entry name" value="TREHALASE"/>
    <property type="match status" value="1"/>
</dbReference>
<evidence type="ECO:0000313" key="14">
    <source>
        <dbReference type="EMBL" id="ABK52915.1"/>
    </source>
</evidence>
<name>A0LU05_ACIC1</name>
<dbReference type="GO" id="GO:0004555">
    <property type="term" value="F:alpha,alpha-trehalase activity"/>
    <property type="evidence" value="ECO:0007669"/>
    <property type="project" value="UniProtKB-EC"/>
</dbReference>
<dbReference type="KEGG" id="ace:Acel_1143"/>
<dbReference type="CAZy" id="GH15">
    <property type="family name" value="Glycoside Hydrolase Family 15"/>
</dbReference>
<comment type="catalytic activity">
    <reaction evidence="1">
        <text>alpha,alpha-trehalose + H2O = alpha-D-glucose + beta-D-glucose</text>
        <dbReference type="Rhea" id="RHEA:32675"/>
        <dbReference type="ChEBI" id="CHEBI:15377"/>
        <dbReference type="ChEBI" id="CHEBI:15903"/>
        <dbReference type="ChEBI" id="CHEBI:16551"/>
        <dbReference type="ChEBI" id="CHEBI:17925"/>
        <dbReference type="EC" id="3.2.1.28"/>
    </reaction>
</comment>
<dbReference type="EC" id="3.2.1.28" evidence="3"/>
<dbReference type="eggNOG" id="COG3387">
    <property type="taxonomic scope" value="Bacteria"/>
</dbReference>
<dbReference type="HOGENOM" id="CLU_010399_2_0_11"/>
<dbReference type="EMBL" id="CP000481">
    <property type="protein sequence ID" value="ABK52915.1"/>
    <property type="molecule type" value="Genomic_DNA"/>
</dbReference>
<comment type="pathway">
    <text evidence="11">Glycan degradation; trehalose degradation; D-glucose from alpha,alpha-trehalose: step 1/1.</text>
</comment>
<dbReference type="AlphaFoldDB" id="A0LU05"/>
<dbReference type="Pfam" id="PF19291">
    <property type="entry name" value="TREH_N"/>
    <property type="match status" value="1"/>
</dbReference>
<evidence type="ECO:0000256" key="11">
    <source>
        <dbReference type="ARBA" id="ARBA00060615"/>
    </source>
</evidence>
<evidence type="ECO:0000256" key="5">
    <source>
        <dbReference type="ARBA" id="ARBA00022801"/>
    </source>
</evidence>
<sequence>MSRPIEDYGLIGDMHTAALVSRGGSIDWLCFPRFDSAACFAALLGDEENGHWTIAPAAGGDATRRQYRGDTLILEHEWVTPEGTVRLIDFMPPRDELPDVVRIVEGVSGRVPMRSTLRIRFDYGHIVPWVTRHDGVLGAIAGPDALWFRSPVPTKGVDFSTVSEFTVVSGDRLAFSLTWNPSHWPPPRSPDPTRALRDTEKYWQKWISRNAFDRESPYYEAVVRSLIVLKALTYRPTGGIVAAATTSLPEQIGGSRNWDYRYCWLRDATMTLHALLDAGYEEEAKAWREWLIRAVAGDPKDMQIMYGIDGRRRLLEYEVPWLAGYENSRPVRVGNAASEQFQLDVYGEVMDALDLARTAGLAPDEQAWSFQRVVMDFLEGHWRDPDNGIWEIRGDPQHFTHSKVMAWVAVDRVIRGVERWGLTGPVDRWKALRDEISRDVLEHGYNAELGCFTQVYGSRELDAALLLIPAYGFLPAKDERVLRTIEAIQRELVVDGLVRRYRTSNDTTGIDGLAGEEGVFLACTFWLADALCLAGRTAEAREIYERLLSLRNDLGLLSEEWDVARRRQVGNVPQAYSHIGIVNTACNLAGQTGPVHNRAQQYTVGAWRRLRSIPQVLSRVAANFGEW</sequence>
<dbReference type="STRING" id="351607.Acel_1143"/>
<keyword evidence="6" id="KW-0119">Carbohydrate metabolism</keyword>
<feature type="domain" description="GH15-like" evidence="12">
    <location>
        <begin position="218"/>
        <end position="585"/>
    </location>
</feature>
<evidence type="ECO:0000256" key="1">
    <source>
        <dbReference type="ARBA" id="ARBA00001576"/>
    </source>
</evidence>
<reference evidence="14 15" key="1">
    <citation type="journal article" date="2009" name="Genome Res.">
        <title>Complete genome of the cellulolytic thermophile Acidothermus cellulolyticus 11B provides insights into its ecophysiological and evolutionary adaptations.</title>
        <authorList>
            <person name="Barabote R.D."/>
            <person name="Xie G."/>
            <person name="Leu D.H."/>
            <person name="Normand P."/>
            <person name="Necsulea A."/>
            <person name="Daubin V."/>
            <person name="Medigue C."/>
            <person name="Adney W.S."/>
            <person name="Xu X.C."/>
            <person name="Lapidus A."/>
            <person name="Parales R.E."/>
            <person name="Detter C."/>
            <person name="Pujic P."/>
            <person name="Bruce D."/>
            <person name="Lavire C."/>
            <person name="Challacombe J.F."/>
            <person name="Brettin T.S."/>
            <person name="Berry A.M."/>
        </authorList>
    </citation>
    <scope>NUCLEOTIDE SEQUENCE [LARGE SCALE GENOMIC DNA]</scope>
    <source>
        <strain evidence="15">ATCC 43068 / DSM 8971 / 11B</strain>
    </source>
</reference>
<dbReference type="SUPFAM" id="SSF48208">
    <property type="entry name" value="Six-hairpin glycosidases"/>
    <property type="match status" value="1"/>
</dbReference>
<evidence type="ECO:0000256" key="4">
    <source>
        <dbReference type="ARBA" id="ARBA00019905"/>
    </source>
</evidence>
<evidence type="ECO:0000256" key="6">
    <source>
        <dbReference type="ARBA" id="ARBA00023277"/>
    </source>
</evidence>
<evidence type="ECO:0000256" key="9">
    <source>
        <dbReference type="ARBA" id="ARBA00031637"/>
    </source>
</evidence>